<keyword evidence="2" id="KW-1185">Reference proteome</keyword>
<gene>
    <name evidence="1" type="ORF">NC998_05405</name>
</gene>
<comment type="caution">
    <text evidence="1">The sequence shown here is derived from an EMBL/GenBank/DDBJ whole genome shotgun (WGS) entry which is preliminary data.</text>
</comment>
<accession>A0ABV0J416</accession>
<dbReference type="RefSeq" id="WP_190433938.1">
    <property type="nucleotide sequence ID" value="NZ_JAMPKM010000002.1"/>
</dbReference>
<name>A0ABV0J416_9CYAN</name>
<dbReference type="Proteomes" id="UP001464891">
    <property type="component" value="Unassembled WGS sequence"/>
</dbReference>
<dbReference type="EMBL" id="JAMPKM010000002">
    <property type="protein sequence ID" value="MEP0816527.1"/>
    <property type="molecule type" value="Genomic_DNA"/>
</dbReference>
<reference evidence="1 2" key="1">
    <citation type="submission" date="2022-04" db="EMBL/GenBank/DDBJ databases">
        <title>Positive selection, recombination, and allopatry shape intraspecific diversity of widespread and dominant cyanobacteria.</title>
        <authorList>
            <person name="Wei J."/>
            <person name="Shu W."/>
            <person name="Hu C."/>
        </authorList>
    </citation>
    <scope>NUCLEOTIDE SEQUENCE [LARGE SCALE GENOMIC DNA]</scope>
    <source>
        <strain evidence="1 2">GB2-A4</strain>
    </source>
</reference>
<organism evidence="1 2">
    <name type="scientific">Trichocoleus desertorum GB2-A4</name>
    <dbReference type="NCBI Taxonomy" id="2933944"/>
    <lineage>
        <taxon>Bacteria</taxon>
        <taxon>Bacillati</taxon>
        <taxon>Cyanobacteriota</taxon>
        <taxon>Cyanophyceae</taxon>
        <taxon>Leptolyngbyales</taxon>
        <taxon>Trichocoleusaceae</taxon>
        <taxon>Trichocoleus</taxon>
    </lineage>
</organism>
<evidence type="ECO:0000313" key="1">
    <source>
        <dbReference type="EMBL" id="MEP0816527.1"/>
    </source>
</evidence>
<sequence>MATPCHIIVEGNPAIIYASREGTPTKILPRLQPFLAKFWQERDSSGEYCDTPECLVAQLVVRFGYEMCEDDFSHLRVGLTYRPEVDYLYYIATNRTVRIWVPSAAYRSTPSLGLQGCELLVNEFC</sequence>
<protein>
    <recommendedName>
        <fullName evidence="3">Histidine kinase</fullName>
    </recommendedName>
</protein>
<evidence type="ECO:0008006" key="3">
    <source>
        <dbReference type="Google" id="ProtNLM"/>
    </source>
</evidence>
<proteinExistence type="predicted"/>
<evidence type="ECO:0000313" key="2">
    <source>
        <dbReference type="Proteomes" id="UP001464891"/>
    </source>
</evidence>